<dbReference type="Gene3D" id="3.30.420.140">
    <property type="entry name" value="YqgF/RNase H-like domain"/>
    <property type="match status" value="1"/>
</dbReference>
<dbReference type="NCBIfam" id="TIGR00250">
    <property type="entry name" value="RNAse_H_YqgF"/>
    <property type="match status" value="1"/>
</dbReference>
<keyword evidence="8" id="KW-1185">Reference proteome</keyword>
<dbReference type="CDD" id="cd16964">
    <property type="entry name" value="YqgF"/>
    <property type="match status" value="1"/>
</dbReference>
<dbReference type="GO" id="GO:0000967">
    <property type="term" value="P:rRNA 5'-end processing"/>
    <property type="evidence" value="ECO:0007669"/>
    <property type="project" value="UniProtKB-UniRule"/>
</dbReference>
<dbReference type="GO" id="GO:0016788">
    <property type="term" value="F:hydrolase activity, acting on ester bonds"/>
    <property type="evidence" value="ECO:0007669"/>
    <property type="project" value="UniProtKB-UniRule"/>
</dbReference>
<evidence type="ECO:0000256" key="4">
    <source>
        <dbReference type="ARBA" id="ARBA00022801"/>
    </source>
</evidence>
<feature type="domain" description="YqgF/RNase H-like" evidence="6">
    <location>
        <begin position="3"/>
        <end position="128"/>
    </location>
</feature>
<dbReference type="Pfam" id="PF03652">
    <property type="entry name" value="RuvX"/>
    <property type="match status" value="1"/>
</dbReference>
<evidence type="ECO:0000313" key="7">
    <source>
        <dbReference type="EMBL" id="MBB4071569.1"/>
    </source>
</evidence>
<evidence type="ECO:0000256" key="2">
    <source>
        <dbReference type="ARBA" id="ARBA00022517"/>
    </source>
</evidence>
<dbReference type="SUPFAM" id="SSF53098">
    <property type="entry name" value="Ribonuclease H-like"/>
    <property type="match status" value="1"/>
</dbReference>
<evidence type="ECO:0000256" key="3">
    <source>
        <dbReference type="ARBA" id="ARBA00022722"/>
    </source>
</evidence>
<comment type="similarity">
    <text evidence="5">Belongs to the YqgF HJR family.</text>
</comment>
<dbReference type="RefSeq" id="WP_183304608.1">
    <property type="nucleotide sequence ID" value="NZ_JACIFD010000007.1"/>
</dbReference>
<name>A0A840DPU1_9MICO</name>
<dbReference type="GO" id="GO:0004518">
    <property type="term" value="F:nuclease activity"/>
    <property type="evidence" value="ECO:0007669"/>
    <property type="project" value="UniProtKB-KW"/>
</dbReference>
<keyword evidence="3 5" id="KW-0540">Nuclease</keyword>
<dbReference type="EMBL" id="JACIFD010000007">
    <property type="protein sequence ID" value="MBB4071569.1"/>
    <property type="molecule type" value="Genomic_DNA"/>
</dbReference>
<dbReference type="EC" id="3.1.-.-" evidence="5"/>
<keyword evidence="4 5" id="KW-0378">Hydrolase</keyword>
<evidence type="ECO:0000313" key="8">
    <source>
        <dbReference type="Proteomes" id="UP000571183"/>
    </source>
</evidence>
<dbReference type="SMART" id="SM00732">
    <property type="entry name" value="YqgFc"/>
    <property type="match status" value="1"/>
</dbReference>
<protein>
    <recommendedName>
        <fullName evidence="5">Putative pre-16S rRNA nuclease</fullName>
        <ecNumber evidence="5">3.1.-.-</ecNumber>
    </recommendedName>
</protein>
<evidence type="ECO:0000259" key="6">
    <source>
        <dbReference type="SMART" id="SM00732"/>
    </source>
</evidence>
<comment type="subcellular location">
    <subcellularLocation>
        <location evidence="5">Cytoplasm</location>
    </subcellularLocation>
</comment>
<dbReference type="InterPro" id="IPR037027">
    <property type="entry name" value="YqgF/RNaseH-like_dom_sf"/>
</dbReference>
<accession>A0A840DPU1</accession>
<keyword evidence="2 5" id="KW-0690">Ribosome biogenesis</keyword>
<dbReference type="InterPro" id="IPR006641">
    <property type="entry name" value="YqgF/RNaseH-like_dom"/>
</dbReference>
<dbReference type="GO" id="GO:0005829">
    <property type="term" value="C:cytosol"/>
    <property type="evidence" value="ECO:0007669"/>
    <property type="project" value="TreeGrafter"/>
</dbReference>
<evidence type="ECO:0000256" key="1">
    <source>
        <dbReference type="ARBA" id="ARBA00022490"/>
    </source>
</evidence>
<keyword evidence="1 5" id="KW-0963">Cytoplasm</keyword>
<dbReference type="HAMAP" id="MF_00651">
    <property type="entry name" value="Nuclease_YqgF"/>
    <property type="match status" value="1"/>
</dbReference>
<evidence type="ECO:0000256" key="5">
    <source>
        <dbReference type="HAMAP-Rule" id="MF_00651"/>
    </source>
</evidence>
<comment type="caution">
    <text evidence="7">The sequence shown here is derived from an EMBL/GenBank/DDBJ whole genome shotgun (WGS) entry which is preliminary data.</text>
</comment>
<dbReference type="PANTHER" id="PTHR33317">
    <property type="entry name" value="POLYNUCLEOTIDYL TRANSFERASE, RIBONUCLEASE H-LIKE SUPERFAMILY PROTEIN"/>
    <property type="match status" value="1"/>
</dbReference>
<dbReference type="InterPro" id="IPR012337">
    <property type="entry name" value="RNaseH-like_sf"/>
</dbReference>
<dbReference type="AlphaFoldDB" id="A0A840DPU1"/>
<organism evidence="7 8">
    <name type="scientific">Canibacter oris</name>
    <dbReference type="NCBI Taxonomy" id="1365628"/>
    <lineage>
        <taxon>Bacteria</taxon>
        <taxon>Bacillati</taxon>
        <taxon>Actinomycetota</taxon>
        <taxon>Actinomycetes</taxon>
        <taxon>Micrococcales</taxon>
        <taxon>Microbacteriaceae</taxon>
        <taxon>Canibacter</taxon>
    </lineage>
</organism>
<reference evidence="7" key="1">
    <citation type="submission" date="2020-08" db="EMBL/GenBank/DDBJ databases">
        <title>Sequencing the genomes of 1000 actinobacteria strains.</title>
        <authorList>
            <person name="Klenk H.-P."/>
        </authorList>
    </citation>
    <scope>NUCLEOTIDE SEQUENCE [LARGE SCALE GENOMIC DNA]</scope>
    <source>
        <strain evidence="7">DSM 27064</strain>
    </source>
</reference>
<dbReference type="PANTHER" id="PTHR33317:SF4">
    <property type="entry name" value="POLYNUCLEOTIDYL TRANSFERASE, RIBONUCLEASE H-LIKE SUPERFAMILY PROTEIN"/>
    <property type="match status" value="1"/>
</dbReference>
<dbReference type="Proteomes" id="UP000571183">
    <property type="component" value="Unassembled WGS sequence"/>
</dbReference>
<comment type="function">
    <text evidence="5">Could be a nuclease involved in processing of the 5'-end of pre-16S rRNA.</text>
</comment>
<sequence>MIGIRLGVDVGKARIGVARSDALGALAFPLETVPRELCAAPHKAAFATLWQEVAAEPVTADIVRLLELVAEHSATEVIVGLPLNLQGEYTPSTADAEFFARVLATALAAAGSTATVRLIDERLSTKTAQQQLHAAGKKTKQSRAVIDQAAAVIILQQTLDADSLGAVRVGTVAEIFETKEP</sequence>
<gene>
    <name evidence="7" type="ORF">F5897_000877</name>
</gene>
<dbReference type="InterPro" id="IPR005227">
    <property type="entry name" value="YqgF"/>
</dbReference>
<proteinExistence type="inferred from homology"/>